<dbReference type="Pfam" id="PF20622">
    <property type="entry name" value="Big_15"/>
    <property type="match status" value="4"/>
</dbReference>
<dbReference type="Pfam" id="PF17936">
    <property type="entry name" value="Big_6"/>
    <property type="match status" value="3"/>
</dbReference>
<keyword evidence="5" id="KW-1185">Reference proteome</keyword>
<organism evidence="4 5">
    <name type="scientific">Listeria floridensis FSL S10-1187</name>
    <dbReference type="NCBI Taxonomy" id="1265817"/>
    <lineage>
        <taxon>Bacteria</taxon>
        <taxon>Bacillati</taxon>
        <taxon>Bacillota</taxon>
        <taxon>Bacilli</taxon>
        <taxon>Bacillales</taxon>
        <taxon>Listeriaceae</taxon>
        <taxon>Listeria</taxon>
    </lineage>
</organism>
<dbReference type="EMBL" id="AODF01000012">
    <property type="protein sequence ID" value="EUJ32290.1"/>
    <property type="molecule type" value="Genomic_DNA"/>
</dbReference>
<evidence type="ECO:0000259" key="2">
    <source>
        <dbReference type="Pfam" id="PF17936"/>
    </source>
</evidence>
<feature type="domain" description="Bacterial Ig" evidence="2">
    <location>
        <begin position="91"/>
        <end position="170"/>
    </location>
</feature>
<feature type="domain" description="Bacterial Ig" evidence="2">
    <location>
        <begin position="8"/>
        <end position="88"/>
    </location>
</feature>
<evidence type="ECO:0008006" key="6">
    <source>
        <dbReference type="Google" id="ProtNLM"/>
    </source>
</evidence>
<evidence type="ECO:0000313" key="4">
    <source>
        <dbReference type="EMBL" id="EUJ32290.1"/>
    </source>
</evidence>
<name>A0ABN0RFP4_9LIST</name>
<comment type="caution">
    <text evidence="4">The sequence shown here is derived from an EMBL/GenBank/DDBJ whole genome shotgun (WGS) entry which is preliminary data.</text>
</comment>
<proteinExistence type="predicted"/>
<dbReference type="InterPro" id="IPR013783">
    <property type="entry name" value="Ig-like_fold"/>
</dbReference>
<feature type="domain" description="Bacterial Ig" evidence="3">
    <location>
        <begin position="353"/>
        <end position="434"/>
    </location>
</feature>
<feature type="domain" description="Bacterial Ig" evidence="3">
    <location>
        <begin position="266"/>
        <end position="343"/>
    </location>
</feature>
<accession>A0ABN0RFP4</accession>
<sequence length="610" mass="63432">MIQTELSAPTINELTDSSTTVSGTAEPNANLEIRIPHPSGGVMTWDGKADSNGNYSVAIPKQAAGTVVQVIASLNGLKSPAASQTVVDKTAPNTPVLFPIDDQATKAEGTTEAFAKVEISSNGMKIAEGMAGSDGKFSIAIPVQKEGNQIRAIATDASGNTSSPALVTVTGTAIQTPTINPVTEDSTSVTGTAAPNADVKLSVPQPGGGVLNYDGKADANGIYSINIAKQTAGTVLEVVTTLGSKTSAKATTTVQAGATDYYLTAPASYTIGEPTISGMFGKDISKVRLWVNGKVVAQATTDVHGNYTFSNVNKFVTKNSDVVNVVGVDNAYVERNRKTVTVVGNDIVDYSLTVNQNPYVIGTSTALTGTYGQGISKVRLFVNGSVVAQATTSSNGTYTFTNAAQFITSSADTVKVVGVDAQYIQRAEKAVTVQGSAVTYTLTADPYALNQTSLTGKYSSNIARVRLFVNGVVVTQAQTDGNGNYTFPNAGALIKAGDRVEVVGVDSRFVEQKRIQVTVLSSNMNYTLTVATNPYTVGSSTMISGTYGKDIARVRLFVNGAVVTQAQTDGNGNYTIPNAANFIKSSSDVVKVVGVDSSFVQRAESGVTLR</sequence>
<protein>
    <recommendedName>
        <fullName evidence="6">Modifier protein of major autolysin LytC</fullName>
    </recommendedName>
</protein>
<feature type="domain" description="Bacterial Ig" evidence="3">
    <location>
        <begin position="441"/>
        <end position="518"/>
    </location>
</feature>
<evidence type="ECO:0000313" key="5">
    <source>
        <dbReference type="Proteomes" id="UP000019249"/>
    </source>
</evidence>
<feature type="region of interest" description="Disordered" evidence="1">
    <location>
        <begin position="1"/>
        <end position="23"/>
    </location>
</feature>
<dbReference type="InterPro" id="IPR046746">
    <property type="entry name" value="Big_15"/>
</dbReference>
<feature type="domain" description="Bacterial Ig" evidence="3">
    <location>
        <begin position="529"/>
        <end position="601"/>
    </location>
</feature>
<evidence type="ECO:0000259" key="3">
    <source>
        <dbReference type="Pfam" id="PF20622"/>
    </source>
</evidence>
<dbReference type="Proteomes" id="UP000019249">
    <property type="component" value="Unassembled WGS sequence"/>
</dbReference>
<dbReference type="Gene3D" id="2.60.40.10">
    <property type="entry name" value="Immunoglobulins"/>
    <property type="match status" value="2"/>
</dbReference>
<dbReference type="InterPro" id="IPR041498">
    <property type="entry name" value="Big_6"/>
</dbReference>
<dbReference type="RefSeq" id="WP_036097100.1">
    <property type="nucleotide sequence ID" value="NZ_AODF01000012.1"/>
</dbReference>
<gene>
    <name evidence="4" type="ORF">MFLO_07077</name>
</gene>
<evidence type="ECO:0000256" key="1">
    <source>
        <dbReference type="SAM" id="MobiDB-lite"/>
    </source>
</evidence>
<reference evidence="4 5" key="1">
    <citation type="journal article" date="2014" name="Int. J. Syst. Evol. Microbiol.">
        <title>Listeria floridensis sp. nov., Listeria aquatica sp. nov., Listeria cornellensis sp. nov., Listeria riparia sp. nov. and Listeria grandensis sp. nov., from agricultural and natural environments.</title>
        <authorList>
            <person name="den Bakker H.C."/>
            <person name="Warchocki S."/>
            <person name="Wright E.M."/>
            <person name="Allred A.F."/>
            <person name="Ahlstrom C."/>
            <person name="Manuel C.S."/>
            <person name="Stasiewicz M.J."/>
            <person name="Burrell A."/>
            <person name="Roof S."/>
            <person name="Strawn L."/>
            <person name="Fortes E.D."/>
            <person name="Nightingale K.K."/>
            <person name="Kephart D."/>
            <person name="Wiedmann M."/>
        </authorList>
    </citation>
    <scope>NUCLEOTIDE SEQUENCE [LARGE SCALE GENOMIC DNA]</scope>
    <source>
        <strain evidence="4 5">FSL S10-1187</strain>
    </source>
</reference>
<feature type="domain" description="Bacterial Ig" evidence="2">
    <location>
        <begin position="175"/>
        <end position="253"/>
    </location>
</feature>